<feature type="region of interest" description="Disordered" evidence="1">
    <location>
        <begin position="35"/>
        <end position="69"/>
    </location>
</feature>
<dbReference type="EMBL" id="SMOL01000143">
    <property type="protein sequence ID" value="KAB2630547.1"/>
    <property type="molecule type" value="Genomic_DNA"/>
</dbReference>
<keyword evidence="3" id="KW-1185">Reference proteome</keyword>
<name>A0A5N5HUM3_9ROSA</name>
<feature type="compositionally biased region" description="Pro residues" evidence="1">
    <location>
        <begin position="52"/>
        <end position="69"/>
    </location>
</feature>
<reference evidence="2 3" key="3">
    <citation type="submission" date="2019-11" db="EMBL/GenBank/DDBJ databases">
        <title>A de novo genome assembly of a pear dwarfing rootstock.</title>
        <authorList>
            <person name="Wang F."/>
            <person name="Wang J."/>
            <person name="Li S."/>
            <person name="Zhang Y."/>
            <person name="Fang M."/>
            <person name="Ma L."/>
            <person name="Zhao Y."/>
            <person name="Jiang S."/>
        </authorList>
    </citation>
    <scope>NUCLEOTIDE SEQUENCE [LARGE SCALE GENOMIC DNA]</scope>
    <source>
        <strain evidence="2">S2</strain>
        <tissue evidence="2">Leaf</tissue>
    </source>
</reference>
<comment type="caution">
    <text evidence="2">The sequence shown here is derived from an EMBL/GenBank/DDBJ whole genome shotgun (WGS) entry which is preliminary data.</text>
</comment>
<reference evidence="3" key="2">
    <citation type="submission" date="2019-10" db="EMBL/GenBank/DDBJ databases">
        <title>A de novo genome assembly of a pear dwarfing rootstock.</title>
        <authorList>
            <person name="Wang F."/>
            <person name="Wang J."/>
            <person name="Li S."/>
            <person name="Zhang Y."/>
            <person name="Fang M."/>
            <person name="Ma L."/>
            <person name="Zhao Y."/>
            <person name="Jiang S."/>
        </authorList>
    </citation>
    <scope>NUCLEOTIDE SEQUENCE [LARGE SCALE GENOMIC DNA]</scope>
</reference>
<organism evidence="2 3">
    <name type="scientific">Pyrus ussuriensis x Pyrus communis</name>
    <dbReference type="NCBI Taxonomy" id="2448454"/>
    <lineage>
        <taxon>Eukaryota</taxon>
        <taxon>Viridiplantae</taxon>
        <taxon>Streptophyta</taxon>
        <taxon>Embryophyta</taxon>
        <taxon>Tracheophyta</taxon>
        <taxon>Spermatophyta</taxon>
        <taxon>Magnoliopsida</taxon>
        <taxon>eudicotyledons</taxon>
        <taxon>Gunneridae</taxon>
        <taxon>Pentapetalae</taxon>
        <taxon>rosids</taxon>
        <taxon>fabids</taxon>
        <taxon>Rosales</taxon>
        <taxon>Rosaceae</taxon>
        <taxon>Amygdaloideae</taxon>
        <taxon>Maleae</taxon>
        <taxon>Pyrus</taxon>
    </lineage>
</organism>
<protein>
    <submittedName>
        <fullName evidence="2">Uncharacterized protein</fullName>
    </submittedName>
</protein>
<proteinExistence type="predicted"/>
<dbReference type="Proteomes" id="UP000327157">
    <property type="component" value="Chromosome 12"/>
</dbReference>
<accession>A0A5N5HUM3</accession>
<dbReference type="AlphaFoldDB" id="A0A5N5HUM3"/>
<evidence type="ECO:0000256" key="1">
    <source>
        <dbReference type="SAM" id="MobiDB-lite"/>
    </source>
</evidence>
<evidence type="ECO:0000313" key="2">
    <source>
        <dbReference type="EMBL" id="KAB2630547.1"/>
    </source>
</evidence>
<evidence type="ECO:0000313" key="3">
    <source>
        <dbReference type="Proteomes" id="UP000327157"/>
    </source>
</evidence>
<gene>
    <name evidence="2" type="ORF">D8674_008066</name>
</gene>
<sequence length="157" mass="17146">MEAEPPSRRLRAPNRLSDCTNTISSTTALATIASSQSSSSYTVKLKRQTPKLPSPSVVPPPIPSTHPCPHPVSSSVSGNFCAPFSISPFLALGSVGTLTKYCSISSDGQFMVVAEPADYKVRREIDFVHIYVSMSLDDKSLYIGIWDQTIWREKPAR</sequence>
<reference evidence="2 3" key="1">
    <citation type="submission" date="2019-09" db="EMBL/GenBank/DDBJ databases">
        <authorList>
            <person name="Ou C."/>
        </authorList>
    </citation>
    <scope>NUCLEOTIDE SEQUENCE [LARGE SCALE GENOMIC DNA]</scope>
    <source>
        <strain evidence="2">S2</strain>
        <tissue evidence="2">Leaf</tissue>
    </source>
</reference>
<dbReference type="OrthoDB" id="20669at2759"/>